<feature type="domain" description="SnoaL-like" evidence="1">
    <location>
        <begin position="12"/>
        <end position="115"/>
    </location>
</feature>
<protein>
    <submittedName>
        <fullName evidence="2">Ketosteroid isomerase-like protein</fullName>
    </submittedName>
</protein>
<accession>A0ABS4PUT9</accession>
<evidence type="ECO:0000259" key="1">
    <source>
        <dbReference type="Pfam" id="PF12680"/>
    </source>
</evidence>
<keyword evidence="3" id="KW-1185">Reference proteome</keyword>
<evidence type="ECO:0000313" key="2">
    <source>
        <dbReference type="EMBL" id="MBP2183202.1"/>
    </source>
</evidence>
<sequence>MTREVLAELDRRMADYDPGRIAGLFAETVDWDIPGDTATVPWIGKRTTRAEVREFFADLDRYLERDVYEVERTFVDGERAVRTGHLRSRVRSTGRWIETRFAIEMTVTGGLITRYHLHEDSWHIAEATRPA</sequence>
<dbReference type="Pfam" id="PF12680">
    <property type="entry name" value="SnoaL_2"/>
    <property type="match status" value="1"/>
</dbReference>
<dbReference type="Proteomes" id="UP000741013">
    <property type="component" value="Unassembled WGS sequence"/>
</dbReference>
<proteinExistence type="predicted"/>
<dbReference type="EMBL" id="JAGGMS010000001">
    <property type="protein sequence ID" value="MBP2183202.1"/>
    <property type="molecule type" value="Genomic_DNA"/>
</dbReference>
<reference evidence="2 3" key="1">
    <citation type="submission" date="2021-03" db="EMBL/GenBank/DDBJ databases">
        <title>Sequencing the genomes of 1000 actinobacteria strains.</title>
        <authorList>
            <person name="Klenk H.-P."/>
        </authorList>
    </citation>
    <scope>NUCLEOTIDE SEQUENCE [LARGE SCALE GENOMIC DNA]</scope>
    <source>
        <strain evidence="2 3">DSM 45510</strain>
    </source>
</reference>
<organism evidence="2 3">
    <name type="scientific">Amycolatopsis magusensis</name>
    <dbReference type="NCBI Taxonomy" id="882444"/>
    <lineage>
        <taxon>Bacteria</taxon>
        <taxon>Bacillati</taxon>
        <taxon>Actinomycetota</taxon>
        <taxon>Actinomycetes</taxon>
        <taxon>Pseudonocardiales</taxon>
        <taxon>Pseudonocardiaceae</taxon>
        <taxon>Amycolatopsis</taxon>
    </lineage>
</organism>
<name>A0ABS4PUT9_9PSEU</name>
<comment type="caution">
    <text evidence="2">The sequence shown here is derived from an EMBL/GenBank/DDBJ whole genome shotgun (WGS) entry which is preliminary data.</text>
</comment>
<gene>
    <name evidence="2" type="ORF">JOM49_004728</name>
</gene>
<dbReference type="InterPro" id="IPR037401">
    <property type="entry name" value="SnoaL-like"/>
</dbReference>
<dbReference type="RefSeq" id="WP_209666405.1">
    <property type="nucleotide sequence ID" value="NZ_JAGGMS010000001.1"/>
</dbReference>
<dbReference type="SUPFAM" id="SSF54427">
    <property type="entry name" value="NTF2-like"/>
    <property type="match status" value="1"/>
</dbReference>
<dbReference type="InterPro" id="IPR032710">
    <property type="entry name" value="NTF2-like_dom_sf"/>
</dbReference>
<evidence type="ECO:0000313" key="3">
    <source>
        <dbReference type="Proteomes" id="UP000741013"/>
    </source>
</evidence>
<dbReference type="Gene3D" id="3.10.450.50">
    <property type="match status" value="1"/>
</dbReference>